<dbReference type="SUPFAM" id="SSF52540">
    <property type="entry name" value="P-loop containing nucleoside triphosphate hydrolases"/>
    <property type="match status" value="1"/>
</dbReference>
<dbReference type="PANTHER" id="PTHR43119">
    <property type="entry name" value="ABC TRANSPORT PROTEIN ATP-BINDING COMPONENT-RELATED"/>
    <property type="match status" value="1"/>
</dbReference>
<reference evidence="4" key="1">
    <citation type="submission" date="2020-09" db="EMBL/GenBank/DDBJ databases">
        <title>Pelobacter alkaliphilus sp. nov., a novel anaerobic arsenate-reducing bacterium from terrestrial mud volcano.</title>
        <authorList>
            <person name="Khomyakova M.A."/>
            <person name="Merkel A.Y."/>
            <person name="Slobodkin A.I."/>
        </authorList>
    </citation>
    <scope>NUCLEOTIDE SEQUENCE</scope>
    <source>
        <strain evidence="4">M08fum</strain>
    </source>
</reference>
<dbReference type="InterPro" id="IPR003439">
    <property type="entry name" value="ABC_transporter-like_ATP-bd"/>
</dbReference>
<dbReference type="GO" id="GO:0016887">
    <property type="term" value="F:ATP hydrolysis activity"/>
    <property type="evidence" value="ECO:0007669"/>
    <property type="project" value="InterPro"/>
</dbReference>
<evidence type="ECO:0000259" key="3">
    <source>
        <dbReference type="PROSITE" id="PS50893"/>
    </source>
</evidence>
<dbReference type="InterPro" id="IPR027417">
    <property type="entry name" value="P-loop_NTPase"/>
</dbReference>
<keyword evidence="5" id="KW-1185">Reference proteome</keyword>
<dbReference type="AlphaFoldDB" id="A0A8J6QR10"/>
<organism evidence="4 5">
    <name type="scientific">Pelovirga terrestris</name>
    <dbReference type="NCBI Taxonomy" id="2771352"/>
    <lineage>
        <taxon>Bacteria</taxon>
        <taxon>Pseudomonadati</taxon>
        <taxon>Thermodesulfobacteriota</taxon>
        <taxon>Desulfuromonadia</taxon>
        <taxon>Geobacterales</taxon>
        <taxon>Geobacteraceae</taxon>
        <taxon>Pelovirga</taxon>
    </lineage>
</organism>
<comment type="caution">
    <text evidence="4">The sequence shown here is derived from an EMBL/GenBank/DDBJ whole genome shotgun (WGS) entry which is preliminary data.</text>
</comment>
<keyword evidence="1" id="KW-0547">Nucleotide-binding</keyword>
<dbReference type="PROSITE" id="PS00211">
    <property type="entry name" value="ABC_TRANSPORTER_1"/>
    <property type="match status" value="1"/>
</dbReference>
<gene>
    <name evidence="4" type="ORF">ICT70_13600</name>
</gene>
<dbReference type="EMBL" id="JACWUN010000019">
    <property type="protein sequence ID" value="MBD1401696.1"/>
    <property type="molecule type" value="Genomic_DNA"/>
</dbReference>
<feature type="domain" description="ABC transporter" evidence="3">
    <location>
        <begin position="1"/>
        <end position="204"/>
    </location>
</feature>
<dbReference type="Pfam" id="PF00005">
    <property type="entry name" value="ABC_tran"/>
    <property type="match status" value="1"/>
</dbReference>
<dbReference type="PROSITE" id="PS50893">
    <property type="entry name" value="ABC_TRANSPORTER_2"/>
    <property type="match status" value="1"/>
</dbReference>
<evidence type="ECO:0000313" key="4">
    <source>
        <dbReference type="EMBL" id="MBD1401696.1"/>
    </source>
</evidence>
<evidence type="ECO:0000256" key="1">
    <source>
        <dbReference type="ARBA" id="ARBA00022741"/>
    </source>
</evidence>
<evidence type="ECO:0000256" key="2">
    <source>
        <dbReference type="ARBA" id="ARBA00022840"/>
    </source>
</evidence>
<proteinExistence type="predicted"/>
<name>A0A8J6QR10_9BACT</name>
<dbReference type="Proteomes" id="UP000632828">
    <property type="component" value="Unassembled WGS sequence"/>
</dbReference>
<dbReference type="GO" id="GO:0005524">
    <property type="term" value="F:ATP binding"/>
    <property type="evidence" value="ECO:0007669"/>
    <property type="project" value="UniProtKB-KW"/>
</dbReference>
<dbReference type="InterPro" id="IPR017871">
    <property type="entry name" value="ABC_transporter-like_CS"/>
</dbReference>
<dbReference type="RefSeq" id="WP_191157555.1">
    <property type="nucleotide sequence ID" value="NZ_JACWUN010000019.1"/>
</dbReference>
<evidence type="ECO:0000313" key="5">
    <source>
        <dbReference type="Proteomes" id="UP000632828"/>
    </source>
</evidence>
<dbReference type="InterPro" id="IPR003593">
    <property type="entry name" value="AAA+_ATPase"/>
</dbReference>
<sequence>MRAAGSTLFSNLSLTLEPGEKLLIKAPSGFGKSTLLRALLGFVPISAGSISIFGNELTSRSAWQLRSRMAYVDQEPDLGDDSVETVFSRPFSYKRNRHLHLTSRRITELMSQLGLPDSLRSKKITTLSGGEKQRIALISALLLEREILLLDEPTSALDEKTTLSVARLLREMKELTILAISHDPSLAGALDRTVDLRQHTREPL</sequence>
<accession>A0A8J6QR10</accession>
<keyword evidence="2 4" id="KW-0067">ATP-binding</keyword>
<dbReference type="PANTHER" id="PTHR43119:SF1">
    <property type="entry name" value="ABC TRANSPORTER DOMAIN-CONTAINING PROTEIN"/>
    <property type="match status" value="1"/>
</dbReference>
<protein>
    <submittedName>
        <fullName evidence="4">ATP-binding cassette domain-containing protein</fullName>
    </submittedName>
</protein>
<dbReference type="SMART" id="SM00382">
    <property type="entry name" value="AAA"/>
    <property type="match status" value="1"/>
</dbReference>
<dbReference type="Gene3D" id="3.40.50.300">
    <property type="entry name" value="P-loop containing nucleotide triphosphate hydrolases"/>
    <property type="match status" value="1"/>
</dbReference>